<protein>
    <recommendedName>
        <fullName evidence="14">Btz domain-containing protein</fullName>
    </recommendedName>
</protein>
<keyword evidence="4" id="KW-0813">Transport</keyword>
<feature type="compositionally biased region" description="Basic and acidic residues" evidence="13">
    <location>
        <begin position="258"/>
        <end position="272"/>
    </location>
</feature>
<evidence type="ECO:0000256" key="2">
    <source>
        <dbReference type="ARBA" id="ARBA00004496"/>
    </source>
</evidence>
<dbReference type="Proteomes" id="UP001430848">
    <property type="component" value="Unassembled WGS sequence"/>
</dbReference>
<accession>A0ABR1NZJ1</accession>
<evidence type="ECO:0000256" key="11">
    <source>
        <dbReference type="ARBA" id="ARBA00023187"/>
    </source>
</evidence>
<evidence type="ECO:0000256" key="9">
    <source>
        <dbReference type="ARBA" id="ARBA00022884"/>
    </source>
</evidence>
<feature type="domain" description="Btz" evidence="14">
    <location>
        <begin position="137"/>
        <end position="265"/>
    </location>
</feature>
<evidence type="ECO:0000256" key="7">
    <source>
        <dbReference type="ARBA" id="ARBA00022816"/>
    </source>
</evidence>
<dbReference type="SMART" id="SM01044">
    <property type="entry name" value="Btz"/>
    <property type="match status" value="1"/>
</dbReference>
<evidence type="ECO:0000256" key="6">
    <source>
        <dbReference type="ARBA" id="ARBA00022664"/>
    </source>
</evidence>
<keyword evidence="7" id="KW-0509">mRNA transport</keyword>
<feature type="compositionally biased region" description="Polar residues" evidence="13">
    <location>
        <begin position="402"/>
        <end position="422"/>
    </location>
</feature>
<keyword evidence="9" id="KW-0694">RNA-binding</keyword>
<gene>
    <name evidence="15" type="ORF">SLS63_009529</name>
</gene>
<keyword evidence="16" id="KW-1185">Reference proteome</keyword>
<keyword evidence="6" id="KW-0507">mRNA processing</keyword>
<keyword evidence="11" id="KW-0508">mRNA splicing</keyword>
<feature type="compositionally biased region" description="Low complexity" evidence="13">
    <location>
        <begin position="137"/>
        <end position="149"/>
    </location>
</feature>
<feature type="region of interest" description="Disordered" evidence="13">
    <location>
        <begin position="400"/>
        <end position="422"/>
    </location>
</feature>
<evidence type="ECO:0000256" key="4">
    <source>
        <dbReference type="ARBA" id="ARBA00022448"/>
    </source>
</evidence>
<dbReference type="EMBL" id="JAKNSF020000070">
    <property type="protein sequence ID" value="KAK7721623.1"/>
    <property type="molecule type" value="Genomic_DNA"/>
</dbReference>
<evidence type="ECO:0000313" key="16">
    <source>
        <dbReference type="Proteomes" id="UP001430848"/>
    </source>
</evidence>
<comment type="subcellular location">
    <subcellularLocation>
        <location evidence="2">Cytoplasm</location>
    </subcellularLocation>
    <subcellularLocation>
        <location evidence="1">Nucleus</location>
    </subcellularLocation>
</comment>
<keyword evidence="8" id="KW-0810">Translation regulation</keyword>
<reference evidence="15 16" key="1">
    <citation type="submission" date="2024-02" db="EMBL/GenBank/DDBJ databases">
        <title>De novo assembly and annotation of 12 fungi associated with fruit tree decline syndrome in Ontario, Canada.</title>
        <authorList>
            <person name="Sulman M."/>
            <person name="Ellouze W."/>
            <person name="Ilyukhin E."/>
        </authorList>
    </citation>
    <scope>NUCLEOTIDE SEQUENCE [LARGE SCALE GENOMIC DNA]</scope>
    <source>
        <strain evidence="15 16">M169</strain>
    </source>
</reference>
<evidence type="ECO:0000256" key="1">
    <source>
        <dbReference type="ARBA" id="ARBA00004123"/>
    </source>
</evidence>
<name>A0ABR1NZJ1_DIAER</name>
<sequence>MAANPKRSSRRALGHRRRVDDDGDDEGGPETLDALDDDSMTEGSVVSDENNHADDSDTSNVDEASPISPVLKKNSGRGSAKAGDRRAAAVVPGATDADGHGAEAVTETESRLHELSISDSPKTAHADEATAPPSKPGGPVVVSSTSVPSQEPPFERRRREHEEYRKKRDEDPAFVPNRGAFFMHDHRHAGPAANGFRPFGRGALARGRGRGRGFGGPFAPVQTLSTEKTLGNVEIRVFFPGLKEPKSFSGIPIKRYTKLPDHRPPLRRDKPVRISLPDNPPRYIFPAVDRSFIFIPRALRPNQQRPPPVGDTPDASTPAPAPAPEQPVAYEPSISDLPHPQTHPLPQKPIFQENRPGSIPMHQPRPQKAVSVENIESPTRQINPPQQYQQAFHQQVPPQVVNSLSQDTHSRNPSYPSQFSTGTPLSQIPERAIHAAPFQPSAFTQPQPQPQPQPAYYNQPYQMMAPPQGYYYPPQYGNNMAPSAAAPPFYPGTQQPQHMNYNQSGHGDPSNGQGNGQGAASAALVAQESGGCVYYYDASQIPTYPNYPAYAAPGYGMGMSPGPDGFYYNQAAPGMAPYPG</sequence>
<feature type="compositionally biased region" description="Polar residues" evidence="13">
    <location>
        <begin position="492"/>
        <end position="505"/>
    </location>
</feature>
<evidence type="ECO:0000256" key="13">
    <source>
        <dbReference type="SAM" id="MobiDB-lite"/>
    </source>
</evidence>
<keyword evidence="5" id="KW-0963">Cytoplasm</keyword>
<evidence type="ECO:0000256" key="3">
    <source>
        <dbReference type="ARBA" id="ARBA00009548"/>
    </source>
</evidence>
<organism evidence="15 16">
    <name type="scientific">Diaporthe eres</name>
    <name type="common">Phomopsis oblonga</name>
    <dbReference type="NCBI Taxonomy" id="83184"/>
    <lineage>
        <taxon>Eukaryota</taxon>
        <taxon>Fungi</taxon>
        <taxon>Dikarya</taxon>
        <taxon>Ascomycota</taxon>
        <taxon>Pezizomycotina</taxon>
        <taxon>Sordariomycetes</taxon>
        <taxon>Sordariomycetidae</taxon>
        <taxon>Diaporthales</taxon>
        <taxon>Diaporthaceae</taxon>
        <taxon>Diaporthe</taxon>
        <taxon>Diaporthe eres species complex</taxon>
    </lineage>
</organism>
<keyword evidence="12" id="KW-0539">Nucleus</keyword>
<feature type="region of interest" description="Disordered" evidence="13">
    <location>
        <begin position="1"/>
        <end position="175"/>
    </location>
</feature>
<feature type="region of interest" description="Disordered" evidence="13">
    <location>
        <begin position="298"/>
        <end position="371"/>
    </location>
</feature>
<evidence type="ECO:0000259" key="14">
    <source>
        <dbReference type="SMART" id="SM01044"/>
    </source>
</evidence>
<keyword evidence="10" id="KW-0866">Nonsense-mediated mRNA decay</keyword>
<dbReference type="InterPro" id="IPR018545">
    <property type="entry name" value="Btz_dom"/>
</dbReference>
<evidence type="ECO:0000256" key="5">
    <source>
        <dbReference type="ARBA" id="ARBA00022490"/>
    </source>
</evidence>
<feature type="compositionally biased region" description="Basic and acidic residues" evidence="13">
    <location>
        <begin position="153"/>
        <end position="171"/>
    </location>
</feature>
<evidence type="ECO:0000256" key="10">
    <source>
        <dbReference type="ARBA" id="ARBA00023161"/>
    </source>
</evidence>
<evidence type="ECO:0000256" key="12">
    <source>
        <dbReference type="ARBA" id="ARBA00023242"/>
    </source>
</evidence>
<comment type="caution">
    <text evidence="15">The sequence shown here is derived from an EMBL/GenBank/DDBJ whole genome shotgun (WGS) entry which is preliminary data.</text>
</comment>
<dbReference type="Pfam" id="PF09405">
    <property type="entry name" value="Btz"/>
    <property type="match status" value="1"/>
</dbReference>
<comment type="similarity">
    <text evidence="3">Belongs to the CASC3 family.</text>
</comment>
<feature type="compositionally biased region" description="Acidic residues" evidence="13">
    <location>
        <begin position="21"/>
        <end position="40"/>
    </location>
</feature>
<feature type="compositionally biased region" description="Basic residues" evidence="13">
    <location>
        <begin position="7"/>
        <end position="17"/>
    </location>
</feature>
<proteinExistence type="inferred from homology"/>
<feature type="region of interest" description="Disordered" evidence="13">
    <location>
        <begin position="255"/>
        <end position="274"/>
    </location>
</feature>
<feature type="region of interest" description="Disordered" evidence="13">
    <location>
        <begin position="490"/>
        <end position="520"/>
    </location>
</feature>
<evidence type="ECO:0000256" key="8">
    <source>
        <dbReference type="ARBA" id="ARBA00022845"/>
    </source>
</evidence>
<feature type="compositionally biased region" description="Basic and acidic residues" evidence="13">
    <location>
        <begin position="108"/>
        <end position="128"/>
    </location>
</feature>
<evidence type="ECO:0000313" key="15">
    <source>
        <dbReference type="EMBL" id="KAK7721623.1"/>
    </source>
</evidence>